<dbReference type="RefSeq" id="WP_266347259.1">
    <property type="nucleotide sequence ID" value="NZ_JAPKNG010000001.1"/>
</dbReference>
<protein>
    <submittedName>
        <fullName evidence="2">Lysophospholipase L1-like esterase</fullName>
    </submittedName>
</protein>
<dbReference type="EMBL" id="JAUSVO010000001">
    <property type="protein sequence ID" value="MDQ0436336.1"/>
    <property type="molecule type" value="Genomic_DNA"/>
</dbReference>
<dbReference type="Gene3D" id="3.40.50.1110">
    <property type="entry name" value="SGNH hydrolase"/>
    <property type="match status" value="1"/>
</dbReference>
<feature type="domain" description="SGNH hydrolase-type esterase" evidence="1">
    <location>
        <begin position="32"/>
        <end position="189"/>
    </location>
</feature>
<sequence length="209" mass="22550">MTLSPANAAPTDAESPAHDSARPLSVLFLGTSLTLRGGWTEPVEAALARCLNRPVVTRTIALSGANSDWGIEQLPLVLDFHPDLVTIEFSMNDAALQRGMSLTRSLDNVETMIQRIRGEGGDRRIILMAMNPVAGLRGWARPRLDSYYDAYGALSASKSVEFVDFRPDWLALADARDAAIPDGVHPTTEAGARIVAPKLVRAIAGRDCQ</sequence>
<dbReference type="SUPFAM" id="SSF52266">
    <property type="entry name" value="SGNH hydrolase"/>
    <property type="match status" value="1"/>
</dbReference>
<reference evidence="2 3" key="1">
    <citation type="submission" date="2023-07" db="EMBL/GenBank/DDBJ databases">
        <title>Genomic Encyclopedia of Type Strains, Phase IV (KMG-IV): sequencing the most valuable type-strain genomes for metagenomic binning, comparative biology and taxonomic classification.</title>
        <authorList>
            <person name="Goeker M."/>
        </authorList>
    </citation>
    <scope>NUCLEOTIDE SEQUENCE [LARGE SCALE GENOMIC DNA]</scope>
    <source>
        <strain evidence="2 3">B6-8</strain>
    </source>
</reference>
<dbReference type="InterPro" id="IPR036514">
    <property type="entry name" value="SGNH_hydro_sf"/>
</dbReference>
<accession>A0ABU0H213</accession>
<evidence type="ECO:0000313" key="3">
    <source>
        <dbReference type="Proteomes" id="UP001241603"/>
    </source>
</evidence>
<keyword evidence="3" id="KW-1185">Reference proteome</keyword>
<gene>
    <name evidence="2" type="ORF">QO014_000706</name>
</gene>
<dbReference type="Proteomes" id="UP001241603">
    <property type="component" value="Unassembled WGS sequence"/>
</dbReference>
<dbReference type="PANTHER" id="PTHR30383">
    <property type="entry name" value="THIOESTERASE 1/PROTEASE 1/LYSOPHOSPHOLIPASE L1"/>
    <property type="match status" value="1"/>
</dbReference>
<evidence type="ECO:0000313" key="2">
    <source>
        <dbReference type="EMBL" id="MDQ0436336.1"/>
    </source>
</evidence>
<proteinExistence type="predicted"/>
<dbReference type="InterPro" id="IPR013830">
    <property type="entry name" value="SGNH_hydro"/>
</dbReference>
<dbReference type="InterPro" id="IPR051532">
    <property type="entry name" value="Ester_Hydrolysis_Enzymes"/>
</dbReference>
<dbReference type="PANTHER" id="PTHR30383:SF5">
    <property type="entry name" value="SGNH HYDROLASE-TYPE ESTERASE DOMAIN-CONTAINING PROTEIN"/>
    <property type="match status" value="1"/>
</dbReference>
<comment type="caution">
    <text evidence="2">The sequence shown here is derived from an EMBL/GenBank/DDBJ whole genome shotgun (WGS) entry which is preliminary data.</text>
</comment>
<organism evidence="2 3">
    <name type="scientific">Kaistia dalseonensis</name>
    <dbReference type="NCBI Taxonomy" id="410840"/>
    <lineage>
        <taxon>Bacteria</taxon>
        <taxon>Pseudomonadati</taxon>
        <taxon>Pseudomonadota</taxon>
        <taxon>Alphaproteobacteria</taxon>
        <taxon>Hyphomicrobiales</taxon>
        <taxon>Kaistiaceae</taxon>
        <taxon>Kaistia</taxon>
    </lineage>
</organism>
<evidence type="ECO:0000259" key="1">
    <source>
        <dbReference type="Pfam" id="PF13472"/>
    </source>
</evidence>
<dbReference type="Pfam" id="PF13472">
    <property type="entry name" value="Lipase_GDSL_2"/>
    <property type="match status" value="1"/>
</dbReference>
<name>A0ABU0H213_9HYPH</name>